<organism evidence="1 2">
    <name type="scientific">Luteimonas rhizosphaericola</name>
    <dbReference type="NCBI Taxonomy" id="3042024"/>
    <lineage>
        <taxon>Bacteria</taxon>
        <taxon>Pseudomonadati</taxon>
        <taxon>Pseudomonadota</taxon>
        <taxon>Gammaproteobacteria</taxon>
        <taxon>Lysobacterales</taxon>
        <taxon>Lysobacteraceae</taxon>
        <taxon>Luteimonas</taxon>
    </lineage>
</organism>
<dbReference type="RefSeq" id="WP_280602851.1">
    <property type="nucleotide sequence ID" value="NZ_JARXRN010000028.1"/>
</dbReference>
<proteinExistence type="predicted"/>
<evidence type="ECO:0008006" key="3">
    <source>
        <dbReference type="Google" id="ProtNLM"/>
    </source>
</evidence>
<dbReference type="EMBL" id="JARXRN010000028">
    <property type="protein sequence ID" value="MDH5831901.1"/>
    <property type="molecule type" value="Genomic_DNA"/>
</dbReference>
<evidence type="ECO:0000313" key="2">
    <source>
        <dbReference type="Proteomes" id="UP001156831"/>
    </source>
</evidence>
<keyword evidence="2" id="KW-1185">Reference proteome</keyword>
<dbReference type="Proteomes" id="UP001156831">
    <property type="component" value="Unassembled WGS sequence"/>
</dbReference>
<comment type="caution">
    <text evidence="1">The sequence shown here is derived from an EMBL/GenBank/DDBJ whole genome shotgun (WGS) entry which is preliminary data.</text>
</comment>
<gene>
    <name evidence="1" type="ORF">QFW80_15375</name>
</gene>
<reference evidence="1 2" key="1">
    <citation type="submission" date="2023-04" db="EMBL/GenBank/DDBJ databases">
        <title>Luteimonas sp. M1R5S18.</title>
        <authorList>
            <person name="Sun J.-Q."/>
        </authorList>
    </citation>
    <scope>NUCLEOTIDE SEQUENCE [LARGE SCALE GENOMIC DNA]</scope>
    <source>
        <strain evidence="1 2">M1R5S18</strain>
    </source>
</reference>
<accession>A0ABT6JP77</accession>
<protein>
    <recommendedName>
        <fullName evidence="3">DUF4424 domain-containing protein</fullName>
    </recommendedName>
</protein>
<evidence type="ECO:0000313" key="1">
    <source>
        <dbReference type="EMBL" id="MDH5831901.1"/>
    </source>
</evidence>
<sequence>MHGRRPACLIAFATVVAPTFAEGTSEDAKDDAGAVPFILRTHVIAPHRVGDFVLEDTHYDPANKFAGVSIRYILPGHEETRFDLFVYPQGLGDTEQVLDSGMHVFRATLDMAAGQGRYRALKVDEAVEFDVPLQAPAGLAEAGKDEQPPFSDTQAPAATDDELARTLATLTATERHVDGRRMDMQYEYPGDAEGEWWPMRSRGYLFYRHLYFFKGRTSAMTTRIDADAFAALTDRAMRELVPAVQAYNVGSCHDNALQVDPTAPEGEMADALVREIFALQARNEAANCHALASEGAVTALARDADVVTIEYEPHEWGAE</sequence>
<name>A0ABT6JP77_9GAMM</name>